<keyword evidence="2" id="KW-1185">Reference proteome</keyword>
<protein>
    <submittedName>
        <fullName evidence="1">Uncharacterized protein</fullName>
    </submittedName>
</protein>
<evidence type="ECO:0000313" key="2">
    <source>
        <dbReference type="Proteomes" id="UP001241377"/>
    </source>
</evidence>
<organism evidence="1 2">
    <name type="scientific">Naganishia cerealis</name>
    <dbReference type="NCBI Taxonomy" id="610337"/>
    <lineage>
        <taxon>Eukaryota</taxon>
        <taxon>Fungi</taxon>
        <taxon>Dikarya</taxon>
        <taxon>Basidiomycota</taxon>
        <taxon>Agaricomycotina</taxon>
        <taxon>Tremellomycetes</taxon>
        <taxon>Filobasidiales</taxon>
        <taxon>Filobasidiaceae</taxon>
        <taxon>Naganishia</taxon>
    </lineage>
</organism>
<sequence>MQPHYMDHDAQDSVVIVGEEQGQEEEEEEDRALEMSVKSLKENDGLPVIRGEELGKVVVPDLLGRRPTLVSRLSHLSINSTETTTEGNSSGGGTLSVNSEEMGLDMHTAIPQVLSSTKSSTASEDAKEDPVPVSHCEGVSKLTKSDPADISPVSDGSGTVFASTKGEDVDSNISRPLSRTAQPFDAGLLDLPSLASTSTSSVTGSSDVQELRSEDAMHDWHHNKEKEQYRHVHEHRQGMKKRSRFRSPAVTAYQAPDHLPFAIYFGSKSTRDASTKGKERDRIPADDFDVLHRDFSSSETQRRAKRTGQDRQTSPQSHHSGTSSEHERAKFDAAIREHQKAVHFQPLAIRPKKPIKAAESSTSAATPERGQQRESKPIVSNTTSSPRHSPRIDSQQGTPGLSRRPSAKRAQSHTMSWDMALLSPAPQRESVEENKLDRENKAKGSVMSLGDAALNLNIIEQAFTAAIDSNSAVAVSGGAPYGSESHPHPTSPSATTISSASSAGSRHRFRSYNGPVLPEIQASTTHAELFYLAFGNGGSSSRQSLIGHTVQKKLERAENDKADRELRATDKAERDERRKHPYNDDFERPVNDDSTTESQSESVTETVESSPMSEPVDKVSKEDEIGEAKERRRKRREAKESRREAKTPSPEPIISAAVIMPLTGMTILTKDGDAITNEPETPSTATINRLNSGLSRNSQASVHAQSTASPRSNVHHGPKIQNSGDTLRPHGTFTTARHPTMAIHADAIRARALISDERFDTINTDQLRAAADAGDQIAEEHLRQRERRSRLLASQGIPPADSKQAEPPSRRRTGITDGGPRRKSSVESAISNSSRKPASPVMQTIQENGAANVK</sequence>
<reference evidence="1" key="1">
    <citation type="submission" date="2023-04" db="EMBL/GenBank/DDBJ databases">
        <title>Draft Genome sequencing of Naganishia species isolated from polar environments using Oxford Nanopore Technology.</title>
        <authorList>
            <person name="Leo P."/>
            <person name="Venkateswaran K."/>
        </authorList>
    </citation>
    <scope>NUCLEOTIDE SEQUENCE</scope>
    <source>
        <strain evidence="1">MNA-CCFEE 5261</strain>
    </source>
</reference>
<gene>
    <name evidence="1" type="ORF">QFC19_002553</name>
</gene>
<comment type="caution">
    <text evidence="1">The sequence shown here is derived from an EMBL/GenBank/DDBJ whole genome shotgun (WGS) entry which is preliminary data.</text>
</comment>
<dbReference type="EMBL" id="JASBWR010000022">
    <property type="protein sequence ID" value="KAJ9108088.1"/>
    <property type="molecule type" value="Genomic_DNA"/>
</dbReference>
<evidence type="ECO:0000313" key="1">
    <source>
        <dbReference type="EMBL" id="KAJ9108088.1"/>
    </source>
</evidence>
<name>A0ACC2W9G6_9TREE</name>
<proteinExistence type="predicted"/>
<accession>A0ACC2W9G6</accession>
<dbReference type="Proteomes" id="UP001241377">
    <property type="component" value="Unassembled WGS sequence"/>
</dbReference>